<feature type="coiled-coil region" evidence="1">
    <location>
        <begin position="284"/>
        <end position="349"/>
    </location>
</feature>
<dbReference type="SUPFAM" id="SSF52540">
    <property type="entry name" value="P-loop containing nucleoside triphosphate hydrolases"/>
    <property type="match status" value="1"/>
</dbReference>
<dbReference type="InterPro" id="IPR027417">
    <property type="entry name" value="P-loop_NTPase"/>
</dbReference>
<gene>
    <name evidence="3" type="ORF">SAMN04488242_0151</name>
</gene>
<feature type="domain" description="Polyphosphate kinase-2-related" evidence="2">
    <location>
        <begin position="35"/>
        <end position="257"/>
    </location>
</feature>
<dbReference type="NCBIfam" id="TIGR03709">
    <property type="entry name" value="PPK2_rel_1"/>
    <property type="match status" value="1"/>
</dbReference>
<dbReference type="EMBL" id="FNGP01000001">
    <property type="protein sequence ID" value="SDL09332.1"/>
    <property type="molecule type" value="Genomic_DNA"/>
</dbReference>
<dbReference type="Proteomes" id="UP000199475">
    <property type="component" value="Unassembled WGS sequence"/>
</dbReference>
<dbReference type="RefSeq" id="WP_093247977.1">
    <property type="nucleotide sequence ID" value="NZ_FNGP01000001.1"/>
</dbReference>
<keyword evidence="1" id="KW-0175">Coiled coil</keyword>
<dbReference type="GO" id="GO:0016776">
    <property type="term" value="F:phosphotransferase activity, phosphate group as acceptor"/>
    <property type="evidence" value="ECO:0007669"/>
    <property type="project" value="InterPro"/>
</dbReference>
<proteinExistence type="predicted"/>
<sequence>MSTWTTDPREALRAGPDFDLALFDPGGTPVFDGDKKDGESLMEQRGELLSELQERLYAEGRSGGTRSVLCVVQGLDTAGKGGVARHVMGMVDPQGVELRSFGVPTEEEAANHFLWRIRKALPRAGRIGVFDRSHYEDVLVQRVDSIVPEEVWRGRYDEINQFEKELVDGGTTVLKFALMVSYDEQGKRLMERLDRPDKYWKYSPGDLDTRSKWHQYQAAYADVFRLTSTEHAPWYVIPADRKWYSRVAITEIITRAMVDLGARWPEADFDVAQQRAALAATMSTEALRESLDETEDNVREAMEKSVEIREEALELHSGEPPRDNAEQQRKRWEAVLEEALAQKRQLLEERD</sequence>
<reference evidence="3 4" key="1">
    <citation type="submission" date="2016-10" db="EMBL/GenBank/DDBJ databases">
        <authorList>
            <person name="de Groot N.N."/>
        </authorList>
    </citation>
    <scope>NUCLEOTIDE SEQUENCE [LARGE SCALE GENOMIC DNA]</scope>
    <source>
        <strain evidence="3 4">CGMCC 1.9159</strain>
    </source>
</reference>
<keyword evidence="4" id="KW-1185">Reference proteome</keyword>
<dbReference type="STRING" id="686624.SAMN04488242_0151"/>
<dbReference type="InterPro" id="IPR022488">
    <property type="entry name" value="PPK2-related"/>
</dbReference>
<name>A0A1G9H8V6_9ACTN</name>
<dbReference type="InterPro" id="IPR022300">
    <property type="entry name" value="PPK2-rel_1"/>
</dbReference>
<protein>
    <submittedName>
        <fullName evidence="3">Polyphosphate:nucleotide phosphotransferase, PPK2 family</fullName>
    </submittedName>
</protein>
<dbReference type="GO" id="GO:0006797">
    <property type="term" value="P:polyphosphate metabolic process"/>
    <property type="evidence" value="ECO:0007669"/>
    <property type="project" value="InterPro"/>
</dbReference>
<evidence type="ECO:0000313" key="4">
    <source>
        <dbReference type="Proteomes" id="UP000199475"/>
    </source>
</evidence>
<evidence type="ECO:0000256" key="1">
    <source>
        <dbReference type="SAM" id="Coils"/>
    </source>
</evidence>
<dbReference type="AlphaFoldDB" id="A0A1G9H8V6"/>
<evidence type="ECO:0000313" key="3">
    <source>
        <dbReference type="EMBL" id="SDL09332.1"/>
    </source>
</evidence>
<dbReference type="PANTHER" id="PTHR34383:SF3">
    <property type="entry name" value="POLYPHOSPHATE:AMP PHOSPHOTRANSFERASE"/>
    <property type="match status" value="1"/>
</dbReference>
<dbReference type="OrthoDB" id="9775224at2"/>
<evidence type="ECO:0000259" key="2">
    <source>
        <dbReference type="Pfam" id="PF03976"/>
    </source>
</evidence>
<keyword evidence="3" id="KW-0808">Transferase</keyword>
<organism evidence="3 4">
    <name type="scientific">Tessaracoccus oleiagri</name>
    <dbReference type="NCBI Taxonomy" id="686624"/>
    <lineage>
        <taxon>Bacteria</taxon>
        <taxon>Bacillati</taxon>
        <taxon>Actinomycetota</taxon>
        <taxon>Actinomycetes</taxon>
        <taxon>Propionibacteriales</taxon>
        <taxon>Propionibacteriaceae</taxon>
        <taxon>Tessaracoccus</taxon>
    </lineage>
</organism>
<dbReference type="Pfam" id="PF03976">
    <property type="entry name" value="PPK2"/>
    <property type="match status" value="1"/>
</dbReference>
<dbReference type="Gene3D" id="3.40.50.300">
    <property type="entry name" value="P-loop containing nucleotide triphosphate hydrolases"/>
    <property type="match status" value="1"/>
</dbReference>
<accession>A0A1G9H8V6</accession>
<dbReference type="PANTHER" id="PTHR34383">
    <property type="entry name" value="POLYPHOSPHATE:AMP PHOSPHOTRANSFERASE-RELATED"/>
    <property type="match status" value="1"/>
</dbReference>